<sequence>MTSVGRPREFDREAALADAMRVFWSKGYASTSMNDLCTAMRIRSPSLYAAFGSKEGLYLEALDHYVVTIGNAVWGELEGAKTARAGVEAFLLAATEALPATDGIPAGCMSTLAGLGDEWPDAIARVAREIRSSCLGHLISRLEMAASDGELPAMVDVEQLGRFYFGVFQGMANQARDGASGEDLRGIMETAMTAWPERP</sequence>
<dbReference type="PANTHER" id="PTHR47506">
    <property type="entry name" value="TRANSCRIPTIONAL REGULATORY PROTEIN"/>
    <property type="match status" value="1"/>
</dbReference>
<dbReference type="InterPro" id="IPR001647">
    <property type="entry name" value="HTH_TetR"/>
</dbReference>
<dbReference type="PROSITE" id="PS50977">
    <property type="entry name" value="HTH_TETR_2"/>
    <property type="match status" value="1"/>
</dbReference>
<feature type="DNA-binding region" description="H-T-H motif" evidence="4">
    <location>
        <begin position="32"/>
        <end position="51"/>
    </location>
</feature>
<evidence type="ECO:0000313" key="7">
    <source>
        <dbReference type="Proteomes" id="UP000570166"/>
    </source>
</evidence>
<protein>
    <submittedName>
        <fullName evidence="6">TetR/AcrR family transcriptional regulator</fullName>
    </submittedName>
</protein>
<evidence type="ECO:0000256" key="1">
    <source>
        <dbReference type="ARBA" id="ARBA00023015"/>
    </source>
</evidence>
<dbReference type="InterPro" id="IPR009057">
    <property type="entry name" value="Homeodomain-like_sf"/>
</dbReference>
<dbReference type="Proteomes" id="UP000570166">
    <property type="component" value="Unassembled WGS sequence"/>
</dbReference>
<proteinExistence type="predicted"/>
<dbReference type="PANTHER" id="PTHR47506:SF1">
    <property type="entry name" value="HTH-TYPE TRANSCRIPTIONAL REGULATOR YJDC"/>
    <property type="match status" value="1"/>
</dbReference>
<keyword evidence="7" id="KW-1185">Reference proteome</keyword>
<dbReference type="AlphaFoldDB" id="A0A838L5J7"/>
<dbReference type="Gene3D" id="1.10.357.10">
    <property type="entry name" value="Tetracycline Repressor, domain 2"/>
    <property type="match status" value="1"/>
</dbReference>
<keyword evidence="2 4" id="KW-0238">DNA-binding</keyword>
<accession>A0A838L5J7</accession>
<dbReference type="InterPro" id="IPR036271">
    <property type="entry name" value="Tet_transcr_reg_TetR-rel_C_sf"/>
</dbReference>
<evidence type="ECO:0000259" key="5">
    <source>
        <dbReference type="PROSITE" id="PS50977"/>
    </source>
</evidence>
<evidence type="ECO:0000256" key="4">
    <source>
        <dbReference type="PROSITE-ProRule" id="PRU00335"/>
    </source>
</evidence>
<evidence type="ECO:0000256" key="3">
    <source>
        <dbReference type="ARBA" id="ARBA00023163"/>
    </source>
</evidence>
<dbReference type="SUPFAM" id="SSF48498">
    <property type="entry name" value="Tetracyclin repressor-like, C-terminal domain"/>
    <property type="match status" value="1"/>
</dbReference>
<feature type="domain" description="HTH tetR-type" evidence="5">
    <location>
        <begin position="9"/>
        <end position="69"/>
    </location>
</feature>
<evidence type="ECO:0000313" key="6">
    <source>
        <dbReference type="EMBL" id="MBA2933729.1"/>
    </source>
</evidence>
<comment type="caution">
    <text evidence="6">The sequence shown here is derived from an EMBL/GenBank/DDBJ whole genome shotgun (WGS) entry which is preliminary data.</text>
</comment>
<reference evidence="6 7" key="1">
    <citation type="submission" date="2020-07" db="EMBL/GenBank/DDBJ databases">
        <authorList>
            <person name="Sun Q."/>
        </authorList>
    </citation>
    <scope>NUCLEOTIDE SEQUENCE [LARGE SCALE GENOMIC DNA]</scope>
    <source>
        <strain evidence="6 7">CGMCC 1.13654</strain>
    </source>
</reference>
<dbReference type="GO" id="GO:0003677">
    <property type="term" value="F:DNA binding"/>
    <property type="evidence" value="ECO:0007669"/>
    <property type="project" value="UniProtKB-UniRule"/>
</dbReference>
<name>A0A838L5J7_9SPHN</name>
<dbReference type="RefSeq" id="WP_160363533.1">
    <property type="nucleotide sequence ID" value="NZ_JACEIB010000003.1"/>
</dbReference>
<keyword evidence="3" id="KW-0804">Transcription</keyword>
<dbReference type="SUPFAM" id="SSF46689">
    <property type="entry name" value="Homeodomain-like"/>
    <property type="match status" value="1"/>
</dbReference>
<keyword evidence="1" id="KW-0805">Transcription regulation</keyword>
<gene>
    <name evidence="6" type="ORF">HZF05_06410</name>
</gene>
<dbReference type="EMBL" id="JACEIB010000003">
    <property type="protein sequence ID" value="MBA2933729.1"/>
    <property type="molecule type" value="Genomic_DNA"/>
</dbReference>
<dbReference type="Pfam" id="PF00440">
    <property type="entry name" value="TetR_N"/>
    <property type="match status" value="1"/>
</dbReference>
<dbReference type="Gene3D" id="1.10.10.60">
    <property type="entry name" value="Homeodomain-like"/>
    <property type="match status" value="1"/>
</dbReference>
<organism evidence="6 7">
    <name type="scientific">Sphingomonas chungangi</name>
    <dbReference type="NCBI Taxonomy" id="2683589"/>
    <lineage>
        <taxon>Bacteria</taxon>
        <taxon>Pseudomonadati</taxon>
        <taxon>Pseudomonadota</taxon>
        <taxon>Alphaproteobacteria</taxon>
        <taxon>Sphingomonadales</taxon>
        <taxon>Sphingomonadaceae</taxon>
        <taxon>Sphingomonas</taxon>
    </lineage>
</organism>
<evidence type="ECO:0000256" key="2">
    <source>
        <dbReference type="ARBA" id="ARBA00023125"/>
    </source>
</evidence>